<feature type="transmembrane region" description="Helical" evidence="1">
    <location>
        <begin position="157"/>
        <end position="179"/>
    </location>
</feature>
<dbReference type="EMBL" id="UIDD01000007">
    <property type="protein sequence ID" value="SUQ63558.1"/>
    <property type="molecule type" value="Genomic_DNA"/>
</dbReference>
<sequence length="183" mass="20284">MRLIPKRFLILAFLGTAILTFVLSRGCAQGWWLPCFSSYLCGANQFFIEEALDAKVAAIILNICMLPGLVITALLYGINKRDPKHFAQCRAVLRANKDFSFGMLFPLSKAKVLGKATYALLSLFWLFEWLSAKAGTAVTGVVLGVALDLHFFGSKDYALVLGCFGIAYVVALLPQYVYWRATR</sequence>
<gene>
    <name evidence="2" type="ORF">CCOS864_03010</name>
</gene>
<evidence type="ECO:0000313" key="2">
    <source>
        <dbReference type="EMBL" id="SUQ63558.1"/>
    </source>
</evidence>
<keyword evidence="1" id="KW-0812">Transmembrane</keyword>
<evidence type="ECO:0000313" key="3">
    <source>
        <dbReference type="Proteomes" id="UP000255177"/>
    </source>
</evidence>
<dbReference type="Proteomes" id="UP000255177">
    <property type="component" value="Unassembled WGS sequence"/>
</dbReference>
<keyword evidence="1" id="KW-0472">Membrane</keyword>
<feature type="transmembrane region" description="Helical" evidence="1">
    <location>
        <begin position="56"/>
        <end position="78"/>
    </location>
</feature>
<accession>A0A380T201</accession>
<name>A0A380T201_9PSED</name>
<dbReference type="AlphaFoldDB" id="A0A380T201"/>
<proteinExistence type="predicted"/>
<evidence type="ECO:0008006" key="4">
    <source>
        <dbReference type="Google" id="ProtNLM"/>
    </source>
</evidence>
<feature type="transmembrane region" description="Helical" evidence="1">
    <location>
        <begin position="118"/>
        <end position="145"/>
    </location>
</feature>
<protein>
    <recommendedName>
        <fullName evidence="4">Transmembrane protein</fullName>
    </recommendedName>
</protein>
<organism evidence="2 3">
    <name type="scientific">Pseudomonas wadenswilerensis</name>
    <dbReference type="NCBI Taxonomy" id="1785161"/>
    <lineage>
        <taxon>Bacteria</taxon>
        <taxon>Pseudomonadati</taxon>
        <taxon>Pseudomonadota</taxon>
        <taxon>Gammaproteobacteria</taxon>
        <taxon>Pseudomonadales</taxon>
        <taxon>Pseudomonadaceae</taxon>
        <taxon>Pseudomonas</taxon>
    </lineage>
</organism>
<reference evidence="3" key="1">
    <citation type="submission" date="2018-07" db="EMBL/GenBank/DDBJ databases">
        <authorList>
            <person name="Blom J."/>
        </authorList>
    </citation>
    <scope>NUCLEOTIDE SEQUENCE [LARGE SCALE GENOMIC DNA]</scope>
    <source>
        <strain evidence="3">CCOS 864</strain>
    </source>
</reference>
<keyword evidence="1" id="KW-1133">Transmembrane helix</keyword>
<keyword evidence="3" id="KW-1185">Reference proteome</keyword>
<evidence type="ECO:0000256" key="1">
    <source>
        <dbReference type="SAM" id="Phobius"/>
    </source>
</evidence>
<dbReference type="RefSeq" id="WP_115087074.1">
    <property type="nucleotide sequence ID" value="NZ_CBCSFG010000014.1"/>
</dbReference>